<feature type="compositionally biased region" description="Low complexity" evidence="1">
    <location>
        <begin position="120"/>
        <end position="136"/>
    </location>
</feature>
<dbReference type="InterPro" id="IPR027267">
    <property type="entry name" value="AH/BAR_dom_sf"/>
</dbReference>
<feature type="compositionally biased region" description="Low complexity" evidence="1">
    <location>
        <begin position="458"/>
        <end position="474"/>
    </location>
</feature>
<dbReference type="Proteomes" id="UP000521943">
    <property type="component" value="Unassembled WGS sequence"/>
</dbReference>
<gene>
    <name evidence="2" type="ORF">DFP72DRAFT_272283</name>
</gene>
<dbReference type="Gene3D" id="1.20.1270.60">
    <property type="entry name" value="Arfaptin homology (AH) domain/BAR domain"/>
    <property type="match status" value="1"/>
</dbReference>
<feature type="compositionally biased region" description="Low complexity" evidence="1">
    <location>
        <begin position="530"/>
        <end position="569"/>
    </location>
</feature>
<feature type="region of interest" description="Disordered" evidence="1">
    <location>
        <begin position="114"/>
        <end position="138"/>
    </location>
</feature>
<evidence type="ECO:0000313" key="3">
    <source>
        <dbReference type="Proteomes" id="UP000521943"/>
    </source>
</evidence>
<feature type="region of interest" description="Disordered" evidence="1">
    <location>
        <begin position="338"/>
        <end position="385"/>
    </location>
</feature>
<dbReference type="GO" id="GO:0036286">
    <property type="term" value="C:eisosome filament"/>
    <property type="evidence" value="ECO:0007669"/>
    <property type="project" value="TreeGrafter"/>
</dbReference>
<accession>A0A8H6I394</accession>
<dbReference type="PANTHER" id="PTHR31962">
    <property type="entry name" value="SPHINGOLIPID LONG CHAIN BASE-RESPONSIVE PROTEIN PIL1"/>
    <property type="match status" value="1"/>
</dbReference>
<name>A0A8H6I394_9AGAR</name>
<proteinExistence type="predicted"/>
<dbReference type="OrthoDB" id="3358861at2759"/>
<dbReference type="InterPro" id="IPR028245">
    <property type="entry name" value="PIL1/LSP1"/>
</dbReference>
<protein>
    <submittedName>
        <fullName evidence="2">Uncharacterized protein</fullName>
    </submittedName>
</protein>
<evidence type="ECO:0000256" key="1">
    <source>
        <dbReference type="SAM" id="MobiDB-lite"/>
    </source>
</evidence>
<feature type="compositionally biased region" description="Basic residues" evidence="1">
    <location>
        <begin position="498"/>
        <end position="512"/>
    </location>
</feature>
<feature type="compositionally biased region" description="Low complexity" evidence="1">
    <location>
        <begin position="485"/>
        <end position="494"/>
    </location>
</feature>
<dbReference type="AlphaFoldDB" id="A0A8H6I394"/>
<feature type="region of interest" description="Disordered" evidence="1">
    <location>
        <begin position="455"/>
        <end position="605"/>
    </location>
</feature>
<dbReference type="GO" id="GO:0070941">
    <property type="term" value="P:eisosome assembly"/>
    <property type="evidence" value="ECO:0007669"/>
    <property type="project" value="TreeGrafter"/>
</dbReference>
<comment type="caution">
    <text evidence="2">The sequence shown here is derived from an EMBL/GenBank/DDBJ whole genome shotgun (WGS) entry which is preliminary data.</text>
</comment>
<sequence>MVHRPADARLLSSLVSHEKDYSKHLSALLASSQSSQASLAAYAAASPPITSRTILNVAAIFAAADDAHARYAQAVEEWRDMLRGLHALEEEVGNVIRDREILVTRLIKAAKSSKPVERIPSTSNHSLRSPSLSSISLRDRDSSHSQSYFSYLVHQLPGTSSSSSSHQQPRSLAPTTTKLAAAQSELQACETHLAAKERELELRRVQVIRDGLALRSRAMVETGRSWVELGKEAVQAVEAQLGFGLSGNQEQDGARPRYQDHHRDVRRTPSVGRMALSSLHDDNGGKATPPGGYPASSSEEDLSSANHAHHPQVQHKAGELRIPAAHAIMSEIDMPIPLMNHNTTMEDGGSRSRRSSAYVNREEVGPPVPTKRHSYHGNSRPQSRGISIIEASPNRVEDLTHPEHPQQTRRPHLHHVAPRARVSWVSVTDTEEDWVDAGEGGEELDEVFGTPRKGAGATFGNIGSSFSSSSTNTNVEMKENDSGTPVVNVPVNPSTHDHHTHHESHTHHPSQKSHHETPDPNSPSQLNPHSKPFVPSLVFSSPTSPTSPTPSKAPGKDLPAPPALGGLYPFASAPGSVFESAEYKGARERRRVSRGSPCPCRTPPS</sequence>
<dbReference type="EMBL" id="JACGCI010000025">
    <property type="protein sequence ID" value="KAF6756586.1"/>
    <property type="molecule type" value="Genomic_DNA"/>
</dbReference>
<dbReference type="GO" id="GO:0006897">
    <property type="term" value="P:endocytosis"/>
    <property type="evidence" value="ECO:0007669"/>
    <property type="project" value="TreeGrafter"/>
</dbReference>
<keyword evidence="3" id="KW-1185">Reference proteome</keyword>
<feature type="compositionally biased region" description="Basic and acidic residues" evidence="1">
    <location>
        <begin position="252"/>
        <end position="267"/>
    </location>
</feature>
<dbReference type="GO" id="GO:0008289">
    <property type="term" value="F:lipid binding"/>
    <property type="evidence" value="ECO:0007669"/>
    <property type="project" value="TreeGrafter"/>
</dbReference>
<dbReference type="PANTHER" id="PTHR31962:SF1">
    <property type="entry name" value="SPHINGOLIPID LONG CHAIN BASE-RESPONSIVE PROTEIN PIL1"/>
    <property type="match status" value="1"/>
</dbReference>
<feature type="region of interest" description="Disordered" evidence="1">
    <location>
        <begin position="245"/>
        <end position="317"/>
    </location>
</feature>
<reference evidence="2 3" key="1">
    <citation type="submission" date="2020-07" db="EMBL/GenBank/DDBJ databases">
        <title>Comparative genomics of pyrophilous fungi reveals a link between fire events and developmental genes.</title>
        <authorList>
            <consortium name="DOE Joint Genome Institute"/>
            <person name="Steindorff A.S."/>
            <person name="Carver A."/>
            <person name="Calhoun S."/>
            <person name="Stillman K."/>
            <person name="Liu H."/>
            <person name="Lipzen A."/>
            <person name="Pangilinan J."/>
            <person name="Labutti K."/>
            <person name="Bruns T.D."/>
            <person name="Grigoriev I.V."/>
        </authorList>
    </citation>
    <scope>NUCLEOTIDE SEQUENCE [LARGE SCALE GENOMIC DNA]</scope>
    <source>
        <strain evidence="2 3">CBS 144469</strain>
    </source>
</reference>
<dbReference type="GO" id="GO:0005886">
    <property type="term" value="C:plasma membrane"/>
    <property type="evidence" value="ECO:0007669"/>
    <property type="project" value="TreeGrafter"/>
</dbReference>
<evidence type="ECO:0000313" key="2">
    <source>
        <dbReference type="EMBL" id="KAF6756586.1"/>
    </source>
</evidence>
<feature type="compositionally biased region" description="Polar residues" evidence="1">
    <location>
        <begin position="376"/>
        <end position="385"/>
    </location>
</feature>
<organism evidence="2 3">
    <name type="scientific">Ephemerocybe angulata</name>
    <dbReference type="NCBI Taxonomy" id="980116"/>
    <lineage>
        <taxon>Eukaryota</taxon>
        <taxon>Fungi</taxon>
        <taxon>Dikarya</taxon>
        <taxon>Basidiomycota</taxon>
        <taxon>Agaricomycotina</taxon>
        <taxon>Agaricomycetes</taxon>
        <taxon>Agaricomycetidae</taxon>
        <taxon>Agaricales</taxon>
        <taxon>Agaricineae</taxon>
        <taxon>Psathyrellaceae</taxon>
        <taxon>Ephemerocybe</taxon>
    </lineage>
</organism>